<evidence type="ECO:0000313" key="4">
    <source>
        <dbReference type="Proteomes" id="UP000030689"/>
    </source>
</evidence>
<dbReference type="STRING" id="72664.V4LWH7"/>
<keyword evidence="4" id="KW-1185">Reference proteome</keyword>
<dbReference type="eggNOG" id="KOG1987">
    <property type="taxonomic scope" value="Eukaryota"/>
</dbReference>
<evidence type="ECO:0000313" key="3">
    <source>
        <dbReference type="EMBL" id="ESQ44248.1"/>
    </source>
</evidence>
<dbReference type="Gramene" id="ESQ44248">
    <property type="protein sequence ID" value="ESQ44248"/>
    <property type="gene ID" value="EUTSA_v10006412mg"/>
</dbReference>
<dbReference type="InterPro" id="IPR008974">
    <property type="entry name" value="TRAF-like"/>
</dbReference>
<dbReference type="InterPro" id="IPR050804">
    <property type="entry name" value="MCC"/>
</dbReference>
<dbReference type="PANTHER" id="PTHR46236">
    <property type="entry name" value="TRAF-LIKE SUPERFAMILY PROTEIN"/>
    <property type="match status" value="1"/>
</dbReference>
<dbReference type="PANTHER" id="PTHR46236:SF21">
    <property type="entry name" value="TRAF-LIKE FAMILY PROTEIN-RELATED"/>
    <property type="match status" value="1"/>
</dbReference>
<accession>V4LWH7</accession>
<dbReference type="CDD" id="cd00121">
    <property type="entry name" value="MATH"/>
    <property type="match status" value="1"/>
</dbReference>
<dbReference type="InterPro" id="IPR002083">
    <property type="entry name" value="MATH/TRAF_dom"/>
</dbReference>
<evidence type="ECO:0000259" key="2">
    <source>
        <dbReference type="PROSITE" id="PS50144"/>
    </source>
</evidence>
<sequence length="263" mass="29432">MGKEVDKKFSWVIKNFCSVRAKKIYSDEFVVDGCKWRLLAFPKGNNVECLSLYLDVACSESLPSGWKRNALLRLSIVNQVSEKLSETKATQHWFDATSSDWGFTSMFPLSKLHDKDGGFLVNGELNIVASVDVLEVIGKLDVPDESEEATKSLSKLEEDDGAKSSDFLEEASPVESVNSLFEKHPNIASKLRPKNPHLRTTYLNVLLSLTEILSKSPEALSNGDLADAYSSLRYVAMAGFKLDWLEKKLKEAGESRMQEIEEE</sequence>
<dbReference type="SMART" id="SM00061">
    <property type="entry name" value="MATH"/>
    <property type="match status" value="1"/>
</dbReference>
<dbReference type="OMA" id="YVAMAGF"/>
<dbReference type="SUPFAM" id="SSF49599">
    <property type="entry name" value="TRAF domain-like"/>
    <property type="match status" value="1"/>
</dbReference>
<dbReference type="Pfam" id="PF22486">
    <property type="entry name" value="MATH_2"/>
    <property type="match status" value="1"/>
</dbReference>
<dbReference type="AlphaFoldDB" id="V4LWH7"/>
<dbReference type="EMBL" id="KI517455">
    <property type="protein sequence ID" value="ESQ44248.1"/>
    <property type="molecule type" value="Genomic_DNA"/>
</dbReference>
<evidence type="ECO:0000256" key="1">
    <source>
        <dbReference type="ARBA" id="ARBA00023054"/>
    </source>
</evidence>
<feature type="domain" description="MATH" evidence="2">
    <location>
        <begin position="6"/>
        <end position="131"/>
    </location>
</feature>
<keyword evidence="1" id="KW-0175">Coiled coil</keyword>
<dbReference type="Gene3D" id="2.60.210.10">
    <property type="entry name" value="Apoptosis, Tumor Necrosis Factor Receptor Associated Protein 2, Chain A"/>
    <property type="match status" value="1"/>
</dbReference>
<proteinExistence type="predicted"/>
<dbReference type="PROSITE" id="PS50144">
    <property type="entry name" value="MATH"/>
    <property type="match status" value="1"/>
</dbReference>
<reference evidence="3 4" key="1">
    <citation type="journal article" date="2013" name="Front. Plant Sci.">
        <title>The Reference Genome of the Halophytic Plant Eutrema salsugineum.</title>
        <authorList>
            <person name="Yang R."/>
            <person name="Jarvis D.E."/>
            <person name="Chen H."/>
            <person name="Beilstein M.A."/>
            <person name="Grimwood J."/>
            <person name="Jenkins J."/>
            <person name="Shu S."/>
            <person name="Prochnik S."/>
            <person name="Xin M."/>
            <person name="Ma C."/>
            <person name="Schmutz J."/>
            <person name="Wing R.A."/>
            <person name="Mitchell-Olds T."/>
            <person name="Schumaker K.S."/>
            <person name="Wang X."/>
        </authorList>
    </citation>
    <scope>NUCLEOTIDE SEQUENCE [LARGE SCALE GENOMIC DNA]</scope>
</reference>
<dbReference type="KEGG" id="eus:EUTSA_v10006412mg"/>
<dbReference type="Proteomes" id="UP000030689">
    <property type="component" value="Unassembled WGS sequence"/>
</dbReference>
<name>V4LWH7_EUTSA</name>
<organism evidence="3 4">
    <name type="scientific">Eutrema salsugineum</name>
    <name type="common">Saltwater cress</name>
    <name type="synonym">Sisymbrium salsugineum</name>
    <dbReference type="NCBI Taxonomy" id="72664"/>
    <lineage>
        <taxon>Eukaryota</taxon>
        <taxon>Viridiplantae</taxon>
        <taxon>Streptophyta</taxon>
        <taxon>Embryophyta</taxon>
        <taxon>Tracheophyta</taxon>
        <taxon>Spermatophyta</taxon>
        <taxon>Magnoliopsida</taxon>
        <taxon>eudicotyledons</taxon>
        <taxon>Gunneridae</taxon>
        <taxon>Pentapetalae</taxon>
        <taxon>rosids</taxon>
        <taxon>malvids</taxon>
        <taxon>Brassicales</taxon>
        <taxon>Brassicaceae</taxon>
        <taxon>Eutremeae</taxon>
        <taxon>Eutrema</taxon>
    </lineage>
</organism>
<protein>
    <recommendedName>
        <fullName evidence="2">MATH domain-containing protein</fullName>
    </recommendedName>
</protein>
<gene>
    <name evidence="3" type="ORF">EUTSA_v10006412mg</name>
</gene>